<dbReference type="RefSeq" id="WP_155452968.1">
    <property type="nucleotide sequence ID" value="NZ_WNKX01000003.1"/>
</dbReference>
<keyword evidence="3" id="KW-1185">Reference proteome</keyword>
<evidence type="ECO:0000313" key="2">
    <source>
        <dbReference type="EMBL" id="MTW10020.1"/>
    </source>
</evidence>
<dbReference type="Proteomes" id="UP000472320">
    <property type="component" value="Unassembled WGS sequence"/>
</dbReference>
<feature type="region of interest" description="Disordered" evidence="1">
    <location>
        <begin position="1"/>
        <end position="27"/>
    </location>
</feature>
<name>A0A6L6QCU2_9BURK</name>
<comment type="caution">
    <text evidence="2">The sequence shown here is derived from an EMBL/GenBank/DDBJ whole genome shotgun (WGS) entry which is preliminary data.</text>
</comment>
<sequence>MDTTTKTPAPVGGTTFVPLPSGDPSPFITPERIREQLGWGMLQAHWR</sequence>
<reference evidence="2 3" key="1">
    <citation type="submission" date="2019-11" db="EMBL/GenBank/DDBJ databases">
        <title>Type strains purchased from KCTC, JCM and DSMZ.</title>
        <authorList>
            <person name="Lu H."/>
        </authorList>
    </citation>
    <scope>NUCLEOTIDE SEQUENCE [LARGE SCALE GENOMIC DNA]</scope>
    <source>
        <strain evidence="2 3">JCM 31587</strain>
    </source>
</reference>
<protein>
    <submittedName>
        <fullName evidence="2">Uncharacterized protein</fullName>
    </submittedName>
</protein>
<organism evidence="2 3">
    <name type="scientific">Massilia eburnea</name>
    <dbReference type="NCBI Taxonomy" id="1776165"/>
    <lineage>
        <taxon>Bacteria</taxon>
        <taxon>Pseudomonadati</taxon>
        <taxon>Pseudomonadota</taxon>
        <taxon>Betaproteobacteria</taxon>
        <taxon>Burkholderiales</taxon>
        <taxon>Oxalobacteraceae</taxon>
        <taxon>Telluria group</taxon>
        <taxon>Massilia</taxon>
    </lineage>
</organism>
<accession>A0A6L6QCU2</accession>
<gene>
    <name evidence="2" type="ORF">GM658_05350</name>
</gene>
<evidence type="ECO:0000313" key="3">
    <source>
        <dbReference type="Proteomes" id="UP000472320"/>
    </source>
</evidence>
<proteinExistence type="predicted"/>
<dbReference type="AlphaFoldDB" id="A0A6L6QCU2"/>
<evidence type="ECO:0000256" key="1">
    <source>
        <dbReference type="SAM" id="MobiDB-lite"/>
    </source>
</evidence>
<dbReference type="EMBL" id="WNKX01000003">
    <property type="protein sequence ID" value="MTW10020.1"/>
    <property type="molecule type" value="Genomic_DNA"/>
</dbReference>